<gene>
    <name evidence="7" type="ORF">EVEC_LOCUS3571</name>
</gene>
<keyword evidence="8" id="KW-1185">Reference proteome</keyword>
<name>A0A0N4V1M9_ENTVE</name>
<feature type="transmembrane region" description="Helical" evidence="6">
    <location>
        <begin position="93"/>
        <end position="112"/>
    </location>
</feature>
<sequence>MYILFITAERLRFKSEICRTESHVSNDSEETKGTLATMKKEIVEVKQKLGEMKGELPIPKNGWYLSTILGSNLNLSLLNKNDRYRYKEEYEKFKFSVTCAVLIIFTLALFFPSRLMDALCFFLLVWYYCTLTIREAILSINGSRIKGWWILHHYFTTVHCGITLTWHDGECYQRFRTQLLIFTLYIAVVQLFQSQYQKGCLRRLRALGQRHSMDITMIPICISFFLIACGNSVTLLMVFIHKWKQSGLYATSLGFTTKYRSKSISKLG</sequence>
<evidence type="ECO:0000313" key="9">
    <source>
        <dbReference type="WBParaSite" id="EVEC_0000386301-mRNA-1"/>
    </source>
</evidence>
<reference evidence="9" key="1">
    <citation type="submission" date="2017-02" db="UniProtKB">
        <authorList>
            <consortium name="WormBaseParasite"/>
        </authorList>
    </citation>
    <scope>IDENTIFICATION</scope>
</reference>
<keyword evidence="5 6" id="KW-0472">Membrane</keyword>
<evidence type="ECO:0000256" key="4">
    <source>
        <dbReference type="ARBA" id="ARBA00022989"/>
    </source>
</evidence>
<evidence type="ECO:0000313" key="7">
    <source>
        <dbReference type="EMBL" id="VDD88428.1"/>
    </source>
</evidence>
<accession>A0A0N4V1M9</accession>
<dbReference type="Proteomes" id="UP000274131">
    <property type="component" value="Unassembled WGS sequence"/>
</dbReference>
<dbReference type="Pfam" id="PF07851">
    <property type="entry name" value="TMEM120A-B"/>
    <property type="match status" value="1"/>
</dbReference>
<organism evidence="9">
    <name type="scientific">Enterobius vermicularis</name>
    <name type="common">Human pinworm</name>
    <dbReference type="NCBI Taxonomy" id="51028"/>
    <lineage>
        <taxon>Eukaryota</taxon>
        <taxon>Metazoa</taxon>
        <taxon>Ecdysozoa</taxon>
        <taxon>Nematoda</taxon>
        <taxon>Chromadorea</taxon>
        <taxon>Rhabditida</taxon>
        <taxon>Spirurina</taxon>
        <taxon>Oxyuridomorpha</taxon>
        <taxon>Oxyuroidea</taxon>
        <taxon>Oxyuridae</taxon>
        <taxon>Enterobius</taxon>
    </lineage>
</organism>
<evidence type="ECO:0000256" key="6">
    <source>
        <dbReference type="SAM" id="Phobius"/>
    </source>
</evidence>
<evidence type="ECO:0000256" key="2">
    <source>
        <dbReference type="ARBA" id="ARBA00009700"/>
    </source>
</evidence>
<dbReference type="OrthoDB" id="2015098at2759"/>
<comment type="similarity">
    <text evidence="2">Belongs to the TMEM120 family.</text>
</comment>
<dbReference type="GO" id="GO:0016020">
    <property type="term" value="C:membrane"/>
    <property type="evidence" value="ECO:0007669"/>
    <property type="project" value="UniProtKB-SubCell"/>
</dbReference>
<evidence type="ECO:0000256" key="1">
    <source>
        <dbReference type="ARBA" id="ARBA00004141"/>
    </source>
</evidence>
<evidence type="ECO:0000313" key="8">
    <source>
        <dbReference type="Proteomes" id="UP000274131"/>
    </source>
</evidence>
<keyword evidence="3 6" id="KW-0812">Transmembrane</keyword>
<dbReference type="EMBL" id="UXUI01007627">
    <property type="protein sequence ID" value="VDD88428.1"/>
    <property type="molecule type" value="Genomic_DNA"/>
</dbReference>
<dbReference type="WBParaSite" id="EVEC_0000386301-mRNA-1">
    <property type="protein sequence ID" value="EVEC_0000386301-mRNA-1"/>
    <property type="gene ID" value="EVEC_0000386301"/>
</dbReference>
<dbReference type="PANTHER" id="PTHR21433:SF0">
    <property type="entry name" value="TRANSMEMBRANE PROTEIN 120 HOMOLOG"/>
    <property type="match status" value="1"/>
</dbReference>
<comment type="subcellular location">
    <subcellularLocation>
        <location evidence="1">Membrane</location>
        <topology evidence="1">Multi-pass membrane protein</topology>
    </subcellularLocation>
</comment>
<protein>
    <submittedName>
        <fullName evidence="9">Transmembrane protein 120 homolog</fullName>
    </submittedName>
</protein>
<evidence type="ECO:0000256" key="3">
    <source>
        <dbReference type="ARBA" id="ARBA00022692"/>
    </source>
</evidence>
<dbReference type="AlphaFoldDB" id="A0A0N4V1M9"/>
<evidence type="ECO:0000256" key="5">
    <source>
        <dbReference type="ARBA" id="ARBA00023136"/>
    </source>
</evidence>
<dbReference type="PANTHER" id="PTHR21433">
    <property type="entry name" value="TRANSMEMBRANE PROTEIN INDUCED BY TUMOR NECROSIS FACTOR ALPHA"/>
    <property type="match status" value="1"/>
</dbReference>
<keyword evidence="4 6" id="KW-1133">Transmembrane helix</keyword>
<dbReference type="InterPro" id="IPR012926">
    <property type="entry name" value="TMEM120A/B"/>
</dbReference>
<reference evidence="7 8" key="2">
    <citation type="submission" date="2018-10" db="EMBL/GenBank/DDBJ databases">
        <authorList>
            <consortium name="Pathogen Informatics"/>
        </authorList>
    </citation>
    <scope>NUCLEOTIDE SEQUENCE [LARGE SCALE GENOMIC DNA]</scope>
</reference>
<feature type="transmembrane region" description="Helical" evidence="6">
    <location>
        <begin position="179"/>
        <end position="196"/>
    </location>
</feature>
<proteinExistence type="inferred from homology"/>
<feature type="transmembrane region" description="Helical" evidence="6">
    <location>
        <begin position="217"/>
        <end position="240"/>
    </location>
</feature>
<feature type="transmembrane region" description="Helical" evidence="6">
    <location>
        <begin position="149"/>
        <end position="167"/>
    </location>
</feature>
<feature type="transmembrane region" description="Helical" evidence="6">
    <location>
        <begin position="118"/>
        <end position="137"/>
    </location>
</feature>